<gene>
    <name evidence="1" type="ORF">FXF65_35860</name>
</gene>
<proteinExistence type="predicted"/>
<organism evidence="1 2">
    <name type="scientific">Actinomadura syzygii</name>
    <dbReference type="NCBI Taxonomy" id="1427538"/>
    <lineage>
        <taxon>Bacteria</taxon>
        <taxon>Bacillati</taxon>
        <taxon>Actinomycetota</taxon>
        <taxon>Actinomycetes</taxon>
        <taxon>Streptosporangiales</taxon>
        <taxon>Thermomonosporaceae</taxon>
        <taxon>Actinomadura</taxon>
    </lineage>
</organism>
<accession>A0A5D0TUA0</accession>
<dbReference type="Gene3D" id="2.30.30.40">
    <property type="entry name" value="SH3 Domains"/>
    <property type="match status" value="1"/>
</dbReference>
<evidence type="ECO:0000313" key="2">
    <source>
        <dbReference type="Proteomes" id="UP000322634"/>
    </source>
</evidence>
<sequence length="138" mass="14860">MGIRNVGMLTGRDLMQRQYKIATVLLAGVVGAGVVAPVAQASSPQATSGLVASPFGGVVNAYPKGRVISRHRLAIRAKPTTRSAILGHLNPGQIVDIKCWSRGQKIGNTRTWYRLGISTPEWVSGRYIKIIKGRVTHC</sequence>
<comment type="caution">
    <text evidence="1">The sequence shown here is derived from an EMBL/GenBank/DDBJ whole genome shotgun (WGS) entry which is preliminary data.</text>
</comment>
<reference evidence="1 2" key="1">
    <citation type="submission" date="2019-08" db="EMBL/GenBank/DDBJ databases">
        <title>Actinomadura sp. nov. CYP1-5 isolated from mountain soil.</title>
        <authorList>
            <person name="Songsumanus A."/>
            <person name="Kuncharoen N."/>
            <person name="Kudo T."/>
            <person name="Yuki M."/>
            <person name="Igarashi Y."/>
            <person name="Tanasupawat S."/>
        </authorList>
    </citation>
    <scope>NUCLEOTIDE SEQUENCE [LARGE SCALE GENOMIC DNA]</scope>
    <source>
        <strain evidence="1 2">GKU157</strain>
    </source>
</reference>
<dbReference type="EMBL" id="VSFF01000015">
    <property type="protein sequence ID" value="TYC08905.1"/>
    <property type="molecule type" value="Genomic_DNA"/>
</dbReference>
<keyword evidence="2" id="KW-1185">Reference proteome</keyword>
<dbReference type="AlphaFoldDB" id="A0A5D0TUA0"/>
<dbReference type="Proteomes" id="UP000322634">
    <property type="component" value="Unassembled WGS sequence"/>
</dbReference>
<evidence type="ECO:0000313" key="1">
    <source>
        <dbReference type="EMBL" id="TYC08905.1"/>
    </source>
</evidence>
<name>A0A5D0TUA0_9ACTN</name>
<protein>
    <submittedName>
        <fullName evidence="1">SH3 domain-containing protein</fullName>
    </submittedName>
</protein>